<comment type="caution">
    <text evidence="2">The sequence shown here is derived from an EMBL/GenBank/DDBJ whole genome shotgun (WGS) entry which is preliminary data.</text>
</comment>
<evidence type="ECO:0008006" key="4">
    <source>
        <dbReference type="Google" id="ProtNLM"/>
    </source>
</evidence>
<keyword evidence="1" id="KW-1133">Transmembrane helix</keyword>
<reference evidence="2 3" key="1">
    <citation type="submission" date="2023-11" db="EMBL/GenBank/DDBJ databases">
        <title>Lentzea sokolovensis, sp. nov., Lentzea kristufkii, sp. nov., and Lentzea miocenensis, sp. nov., rare actinobacteria from Sokolov Coal Basin, Miocene lacustrine sediment, Czech Republic.</title>
        <authorList>
            <person name="Lara A."/>
            <person name="Kotroba L."/>
            <person name="Nouioui I."/>
            <person name="Neumann-Schaal M."/>
            <person name="Mast Y."/>
            <person name="Chronakova A."/>
        </authorList>
    </citation>
    <scope>NUCLEOTIDE SEQUENCE [LARGE SCALE GENOMIC DNA]</scope>
    <source>
        <strain evidence="2 3">BCCO 10_0798</strain>
    </source>
</reference>
<evidence type="ECO:0000256" key="1">
    <source>
        <dbReference type="SAM" id="Phobius"/>
    </source>
</evidence>
<keyword evidence="3" id="KW-1185">Reference proteome</keyword>
<organism evidence="2 3">
    <name type="scientific">Lentzea kristufekii</name>
    <dbReference type="NCBI Taxonomy" id="3095430"/>
    <lineage>
        <taxon>Bacteria</taxon>
        <taxon>Bacillati</taxon>
        <taxon>Actinomycetota</taxon>
        <taxon>Actinomycetes</taxon>
        <taxon>Pseudonocardiales</taxon>
        <taxon>Pseudonocardiaceae</taxon>
        <taxon>Lentzea</taxon>
    </lineage>
</organism>
<keyword evidence="1" id="KW-0812">Transmembrane</keyword>
<proteinExistence type="predicted"/>
<protein>
    <recommendedName>
        <fullName evidence="4">Membrane-associated oxidoreductase</fullName>
    </recommendedName>
</protein>
<evidence type="ECO:0000313" key="2">
    <source>
        <dbReference type="EMBL" id="MDX8055930.1"/>
    </source>
</evidence>
<name>A0ABU4U5T1_9PSEU</name>
<evidence type="ECO:0000313" key="3">
    <source>
        <dbReference type="Proteomes" id="UP001271792"/>
    </source>
</evidence>
<sequence length="613" mass="65092">MTDIEQRLIKAARDGEWLECDEPDNVVRAGLIRELLLGRHGELDPRGVRLDGAQVEDTLNLNRVQAVAGLTFKNCVINEPIEARSAGLPYLYFHGGSCAGIQADGLKVDGDLFLRRGVRMSGDHRYGTVRLLGAHVSGDLDLEGAQITNASGSALNAAGLEVGGQVLFRDGVRIIGHGDESAVNLIGARLRSNLDMSETEISNDTGPAMQVDNAGIDGDLSLIDGNRITGRGDTGTLCLINARVSGHVELTDTDITNAAGIALDAHGVQISGSLFLRNKLSIAGHDDIGAVDLANARIGEILELANTNITNTGGPAVNANRIRIGSVLALFGRTQLNAGNGPSLSLVSAHITGRLGCADTVELKADPESGPVLNLQDATVGASVRLPLEALCPGLERGAACERRRLVTLSDFTYASLAPRWNWEQWLHVIRCHTPAYHASAYQRLAAVERAAGHDGTVRRVLMAQQTDLRRRSPQSLGGPLTRWFHWLWGVLAGYGYRARRTAAALLLVLVVAGAIGWWAGQVDTRPGHLAAERVVSATNAVGTPCSTVELIGLGLDRGLPLAMTGMRARCDLDSASKKGQAFTAAIWLVQLAVWGLATLALAGYTNLVRKPG</sequence>
<reference evidence="2 3" key="2">
    <citation type="submission" date="2023-11" db="EMBL/GenBank/DDBJ databases">
        <authorList>
            <person name="Lara A.C."/>
            <person name="Chronakova A."/>
        </authorList>
    </citation>
    <scope>NUCLEOTIDE SEQUENCE [LARGE SCALE GENOMIC DNA]</scope>
    <source>
        <strain evidence="2 3">BCCO 10_0798</strain>
    </source>
</reference>
<feature type="transmembrane region" description="Helical" evidence="1">
    <location>
        <begin position="504"/>
        <end position="521"/>
    </location>
</feature>
<keyword evidence="1" id="KW-0472">Membrane</keyword>
<dbReference type="EMBL" id="JAXAVV010000034">
    <property type="protein sequence ID" value="MDX8055930.1"/>
    <property type="molecule type" value="Genomic_DNA"/>
</dbReference>
<feature type="transmembrane region" description="Helical" evidence="1">
    <location>
        <begin position="582"/>
        <end position="605"/>
    </location>
</feature>
<gene>
    <name evidence="2" type="ORF">SK571_41695</name>
</gene>
<accession>A0ABU4U5T1</accession>
<feature type="transmembrane region" description="Helical" evidence="1">
    <location>
        <begin position="481"/>
        <end position="497"/>
    </location>
</feature>
<dbReference type="RefSeq" id="WP_319989643.1">
    <property type="nucleotide sequence ID" value="NZ_JAXAVV010000034.1"/>
</dbReference>
<dbReference type="Proteomes" id="UP001271792">
    <property type="component" value="Unassembled WGS sequence"/>
</dbReference>